<proteinExistence type="predicted"/>
<evidence type="ECO:0000313" key="2">
    <source>
        <dbReference type="Proteomes" id="UP001432074"/>
    </source>
</evidence>
<sequence length="174" mass="20809">MIFKCKTIKSFDLYEYDYKNDKEIEPEITLGELKNAVDFQITSEIQRFGSRAQTKTLEAFNELISNIIKYYDEYKKIDGKTVVVDEDFATSKLWTNNLENAMAVYGDEYDYLREKEIYDLNYYYYKFNSHTSTLEDIAKYEIDKELEETFESLITNVFYKKIENQDTDESKLIM</sequence>
<reference evidence="1" key="1">
    <citation type="submission" date="2024-01" db="EMBL/GenBank/DDBJ databases">
        <title>Complete genome sequence of Mycoplasma arginini type strain G 230.</title>
        <authorList>
            <person name="Spergser J."/>
        </authorList>
    </citation>
    <scope>NUCLEOTIDE SEQUENCE</scope>
    <source>
        <strain evidence="1">NCTC 10129</strain>
    </source>
</reference>
<dbReference type="EMBL" id="CP143577">
    <property type="protein sequence ID" value="WVN22264.1"/>
    <property type="molecule type" value="Genomic_DNA"/>
</dbReference>
<dbReference type="RefSeq" id="WP_129694590.1">
    <property type="nucleotide sequence ID" value="NZ_CP143577.1"/>
</dbReference>
<dbReference type="Proteomes" id="UP001432074">
    <property type="component" value="Chromosome"/>
</dbReference>
<evidence type="ECO:0000313" key="1">
    <source>
        <dbReference type="EMBL" id="WVN22264.1"/>
    </source>
</evidence>
<gene>
    <name evidence="1" type="ORF">V2E25_01575</name>
</gene>
<protein>
    <submittedName>
        <fullName evidence="1">Uncharacterized protein</fullName>
    </submittedName>
</protein>
<organism evidence="1 2">
    <name type="scientific">Mycoplasmopsis arginini</name>
    <name type="common">Mycoplasma arginini</name>
    <dbReference type="NCBI Taxonomy" id="2094"/>
    <lineage>
        <taxon>Bacteria</taxon>
        <taxon>Bacillati</taxon>
        <taxon>Mycoplasmatota</taxon>
        <taxon>Mycoplasmoidales</taxon>
        <taxon>Metamycoplasmataceae</taxon>
        <taxon>Mycoplasmopsis</taxon>
    </lineage>
</organism>
<accession>A0ABZ2AJJ0</accession>
<name>A0ABZ2AJJ0_MYCAR</name>
<keyword evidence="2" id="KW-1185">Reference proteome</keyword>